<keyword evidence="2 7" id="KW-0813">Transport</keyword>
<dbReference type="SUPFAM" id="SSF161098">
    <property type="entry name" value="MetI-like"/>
    <property type="match status" value="1"/>
</dbReference>
<accession>A0A2K4ZN50</accession>
<feature type="transmembrane region" description="Helical" evidence="7">
    <location>
        <begin position="209"/>
        <end position="231"/>
    </location>
</feature>
<dbReference type="Gene3D" id="1.10.3720.10">
    <property type="entry name" value="MetI-like"/>
    <property type="match status" value="1"/>
</dbReference>
<reference evidence="9 10" key="1">
    <citation type="submission" date="2018-01" db="EMBL/GenBank/DDBJ databases">
        <authorList>
            <person name="Gaut B.S."/>
            <person name="Morton B.R."/>
            <person name="Clegg M.T."/>
            <person name="Duvall M.R."/>
        </authorList>
    </citation>
    <scope>NUCLEOTIDE SEQUENCE [LARGE SCALE GENOMIC DNA]</scope>
    <source>
        <strain evidence="9">GP69</strain>
    </source>
</reference>
<protein>
    <submittedName>
        <fullName evidence="9">Dipeptide transport system permease protein DppB</fullName>
    </submittedName>
</protein>
<feature type="transmembrane region" description="Helical" evidence="7">
    <location>
        <begin position="159"/>
        <end position="189"/>
    </location>
</feature>
<evidence type="ECO:0000256" key="5">
    <source>
        <dbReference type="ARBA" id="ARBA00022989"/>
    </source>
</evidence>
<dbReference type="GO" id="GO:0055085">
    <property type="term" value="P:transmembrane transport"/>
    <property type="evidence" value="ECO:0007669"/>
    <property type="project" value="InterPro"/>
</dbReference>
<organism evidence="9 10">
    <name type="scientific">Acetatifactor muris</name>
    <dbReference type="NCBI Taxonomy" id="879566"/>
    <lineage>
        <taxon>Bacteria</taxon>
        <taxon>Bacillati</taxon>
        <taxon>Bacillota</taxon>
        <taxon>Clostridia</taxon>
        <taxon>Lachnospirales</taxon>
        <taxon>Lachnospiraceae</taxon>
        <taxon>Acetatifactor</taxon>
    </lineage>
</organism>
<dbReference type="PANTHER" id="PTHR30465:SF0">
    <property type="entry name" value="OLIGOPEPTIDE TRANSPORT SYSTEM PERMEASE PROTEIN APPB"/>
    <property type="match status" value="1"/>
</dbReference>
<feature type="transmembrane region" description="Helical" evidence="7">
    <location>
        <begin position="12"/>
        <end position="34"/>
    </location>
</feature>
<dbReference type="Proteomes" id="UP000236311">
    <property type="component" value="Unassembled WGS sequence"/>
</dbReference>
<dbReference type="InterPro" id="IPR035906">
    <property type="entry name" value="MetI-like_sf"/>
</dbReference>
<evidence type="ECO:0000313" key="9">
    <source>
        <dbReference type="EMBL" id="SOY31822.1"/>
    </source>
</evidence>
<feature type="transmembrane region" description="Helical" evidence="7">
    <location>
        <begin position="124"/>
        <end position="147"/>
    </location>
</feature>
<evidence type="ECO:0000313" key="10">
    <source>
        <dbReference type="Proteomes" id="UP000236311"/>
    </source>
</evidence>
<evidence type="ECO:0000256" key="2">
    <source>
        <dbReference type="ARBA" id="ARBA00022448"/>
    </source>
</evidence>
<evidence type="ECO:0000256" key="7">
    <source>
        <dbReference type="RuleBase" id="RU363032"/>
    </source>
</evidence>
<keyword evidence="5 7" id="KW-1133">Transmembrane helix</keyword>
<proteinExistence type="inferred from homology"/>
<dbReference type="Pfam" id="PF00528">
    <property type="entry name" value="BPD_transp_1"/>
    <property type="match status" value="1"/>
</dbReference>
<dbReference type="GO" id="GO:0005886">
    <property type="term" value="C:plasma membrane"/>
    <property type="evidence" value="ECO:0007669"/>
    <property type="project" value="UniProtKB-SubCell"/>
</dbReference>
<keyword evidence="6 7" id="KW-0472">Membrane</keyword>
<name>A0A2K4ZN50_9FIRM</name>
<feature type="transmembrane region" description="Helical" evidence="7">
    <location>
        <begin position="266"/>
        <end position="292"/>
    </location>
</feature>
<evidence type="ECO:0000256" key="4">
    <source>
        <dbReference type="ARBA" id="ARBA00022692"/>
    </source>
</evidence>
<dbReference type="EMBL" id="OFSM01000032">
    <property type="protein sequence ID" value="SOY31822.1"/>
    <property type="molecule type" value="Genomic_DNA"/>
</dbReference>
<gene>
    <name evidence="9" type="primary">dppB_2</name>
    <name evidence="9" type="ORF">AMURIS_04571</name>
</gene>
<feature type="transmembrane region" description="Helical" evidence="7">
    <location>
        <begin position="312"/>
        <end position="338"/>
    </location>
</feature>
<evidence type="ECO:0000256" key="6">
    <source>
        <dbReference type="ARBA" id="ARBA00023136"/>
    </source>
</evidence>
<evidence type="ECO:0000259" key="8">
    <source>
        <dbReference type="PROSITE" id="PS50928"/>
    </source>
</evidence>
<dbReference type="InterPro" id="IPR000515">
    <property type="entry name" value="MetI-like"/>
</dbReference>
<keyword evidence="4 7" id="KW-0812">Transmembrane</keyword>
<evidence type="ECO:0000256" key="3">
    <source>
        <dbReference type="ARBA" id="ARBA00022475"/>
    </source>
</evidence>
<comment type="similarity">
    <text evidence="7">Belongs to the binding-protein-dependent transport system permease family.</text>
</comment>
<feature type="domain" description="ABC transmembrane type-1" evidence="8">
    <location>
        <begin position="120"/>
        <end position="331"/>
    </location>
</feature>
<dbReference type="PROSITE" id="PS50928">
    <property type="entry name" value="ABC_TM1"/>
    <property type="match status" value="1"/>
</dbReference>
<evidence type="ECO:0000256" key="1">
    <source>
        <dbReference type="ARBA" id="ARBA00004651"/>
    </source>
</evidence>
<keyword evidence="10" id="KW-1185">Reference proteome</keyword>
<comment type="subcellular location">
    <subcellularLocation>
        <location evidence="1 7">Cell membrane</location>
        <topology evidence="1 7">Multi-pass membrane protein</topology>
    </subcellularLocation>
</comment>
<sequence>MGYDMGKYILKRFGYMVVVLMILSFLMFFVYSLIPFDRAVAEAEPFRKGLKTTENATELYLAKIEELRKELGTDQNVVVRYLGWIGLAPINGKYNGILQGNLGYSYEYDRSAKEVLADPLKNTVFINIFATILGLGITIPLGIFCAVHRGSKRDTAVQVGTIVGYSIPGFIIAIVFIWLFAIVLGWFPVSGMKTPGSNYTGFAELKDRLYYMALPLIVMTFSSLGGMTRYVRASMSEALSLDCIRTARAKGLVEKTVIYSHAFRNALIPIITLVIGWFIGIFSGSIVIENIFGLNGVGRIYILSLNSKDFEVVLLLQMFYVILGLLGNLIVDIAYGLADPRVRVNK</sequence>
<dbReference type="CDD" id="cd06261">
    <property type="entry name" value="TM_PBP2"/>
    <property type="match status" value="1"/>
</dbReference>
<dbReference type="PANTHER" id="PTHR30465">
    <property type="entry name" value="INNER MEMBRANE ABC TRANSPORTER"/>
    <property type="match status" value="1"/>
</dbReference>
<dbReference type="Pfam" id="PF19300">
    <property type="entry name" value="BPD_transp_1_N"/>
    <property type="match status" value="1"/>
</dbReference>
<dbReference type="AlphaFoldDB" id="A0A2K4ZN50"/>
<dbReference type="InterPro" id="IPR045621">
    <property type="entry name" value="BPD_transp_1_N"/>
</dbReference>
<keyword evidence="3" id="KW-1003">Cell membrane</keyword>